<proteinExistence type="inferred from homology"/>
<feature type="coiled-coil region" evidence="5">
    <location>
        <begin position="114"/>
        <end position="141"/>
    </location>
</feature>
<dbReference type="InterPro" id="IPR013078">
    <property type="entry name" value="His_Pase_superF_clade-1"/>
</dbReference>
<dbReference type="InterPro" id="IPR001613">
    <property type="entry name" value="Flavin_amine_oxidase"/>
</dbReference>
<protein>
    <recommendedName>
        <fullName evidence="4">Amine oxidase</fullName>
        <ecNumber evidence="4">1.4.3.-</ecNumber>
    </recommendedName>
</protein>
<dbReference type="Gene3D" id="3.40.50.1240">
    <property type="entry name" value="Phosphoglycerate mutase-like"/>
    <property type="match status" value="1"/>
</dbReference>
<evidence type="ECO:0000256" key="4">
    <source>
        <dbReference type="RuleBase" id="RU362067"/>
    </source>
</evidence>
<gene>
    <name evidence="7" type="ORF">FOZ60_008238</name>
</gene>
<evidence type="ECO:0000256" key="1">
    <source>
        <dbReference type="ARBA" id="ARBA00001974"/>
    </source>
</evidence>
<dbReference type="EC" id="1.4.3.-" evidence="4"/>
<dbReference type="InterPro" id="IPR029033">
    <property type="entry name" value="His_PPase_superfam"/>
</dbReference>
<keyword evidence="4" id="KW-0274">FAD</keyword>
<evidence type="ECO:0000256" key="2">
    <source>
        <dbReference type="ARBA" id="ARBA00023002"/>
    </source>
</evidence>
<reference evidence="7 8" key="1">
    <citation type="submission" date="2020-04" db="EMBL/GenBank/DDBJ databases">
        <title>Perkinsus olseni comparative genomics.</title>
        <authorList>
            <person name="Bogema D.R."/>
        </authorList>
    </citation>
    <scope>NUCLEOTIDE SEQUENCE [LARGE SCALE GENOMIC DNA]</scope>
    <source>
        <strain evidence="7">00978-12</strain>
    </source>
</reference>
<dbReference type="PANTHER" id="PTHR10742:SF410">
    <property type="entry name" value="LYSINE-SPECIFIC HISTONE DEMETHYLASE 2"/>
    <property type="match status" value="1"/>
</dbReference>
<feature type="domain" description="Amine oxidase" evidence="6">
    <location>
        <begin position="23"/>
        <end position="432"/>
    </location>
</feature>
<dbReference type="GO" id="GO:0016491">
    <property type="term" value="F:oxidoreductase activity"/>
    <property type="evidence" value="ECO:0007669"/>
    <property type="project" value="UniProtKB-KW"/>
</dbReference>
<dbReference type="InterPro" id="IPR050281">
    <property type="entry name" value="Flavin_monoamine_oxidase"/>
</dbReference>
<dbReference type="EMBL" id="JABANP010000033">
    <property type="protein sequence ID" value="KAF4694367.1"/>
    <property type="molecule type" value="Genomic_DNA"/>
</dbReference>
<comment type="caution">
    <text evidence="7">The sequence shown here is derived from an EMBL/GenBank/DDBJ whole genome shotgun (WGS) entry which is preliminary data.</text>
</comment>
<comment type="similarity">
    <text evidence="4">Belongs to the flavin monoamine oxidase family.</text>
</comment>
<comment type="cofactor">
    <cofactor evidence="1 4">
        <name>FAD</name>
        <dbReference type="ChEBI" id="CHEBI:57692"/>
    </cofactor>
</comment>
<feature type="binding site" evidence="3">
    <location>
        <begin position="41"/>
        <end position="42"/>
    </location>
    <ligand>
        <name>FAD</name>
        <dbReference type="ChEBI" id="CHEBI:57692"/>
    </ligand>
</feature>
<dbReference type="Pfam" id="PF01593">
    <property type="entry name" value="Amino_oxidase"/>
    <property type="match status" value="1"/>
</dbReference>
<sequence>MCSSNHHPATTAFDVIIIGGGAAGLAAARALQGRYNVAVIEARPRLGGRISPTKWHRGVAIDMGAQYIHGVCPANPMVDLVNRGKLNLEEYPGSDEEYITALRAYSSQGRLYSAEELDSAYKRMQNLMEKVEKVCRELDDDVSLEEGVRLAGVDLSAEDELVRYLWWYLVHTWMGVSSDAQLRANEFDGSDETGRCDGPDGKVVEGMYALVEELEKECPNAHFMLSTPVVSVEQDGDGDASVKVTTRDGAEYFARACICTVPLGVLQQGRLRFVPELPSAQRESIGRLGTGTSEKVFLGWDKVDPIPDDKEGIAVIGPDGQNWLFEVLSGNAVTAQVVDISGAEAIDGAVQALRIAIPDLPAPDQTGITFFCSGLYSMGAYSHYRPGATEKDVEAAAQRHGLVWFAGEHCDPEYQGAVHAALLTGAKAAEDVEEFVGFVSFGNMAEGGEEPTTSKAYKFRFLPEAIPKCFGDRQLQADFKKWGLDQDMVILRFLYDSPADTESERQFMVQEFFKSTEAQRILPHACGGLSGIGPGTKVEMEQLTVQHTDMSIFHVLTEKRIVNAATGRIQGRFEEDWEGIPLYDTLREALVCEESELYETFSETIRQELLFKVFMHVVIGGASNQYEEVVTPYIEHTKKIFKGLGRSPSLQIVFLCSMSPPMSSVSVYFLRHGEATHNVASRTRPANVSREDIFTDPCYEDAALTEFGRQQAREAEAPEGVRSAKKVRLICSTLRRTIETAAIVSEQWRDLLAGRSVIVTDWAREQCGLHTCDTRPCLSRVEANAREFFGPDIGIEMKGDGHEEDVMTSAHPRETRQEVDQRVRNLVALIREDLDENQWGDDVVYVIVSHASFLRHFFSLLDLYDIELRRMRNCEWRSERLSLAVPRESPSGMMTCPIIDGCEVVDRTHLKVHRADVCTPVSGITVALHPADRDEADLREWVDRWTKGVLRTLSMAPCR</sequence>
<dbReference type="OrthoDB" id="10259249at2759"/>
<dbReference type="AlphaFoldDB" id="A0A7J6PEL7"/>
<dbReference type="SUPFAM" id="SSF51905">
    <property type="entry name" value="FAD/NAD(P)-binding domain"/>
    <property type="match status" value="1"/>
</dbReference>
<dbReference type="Pfam" id="PF00300">
    <property type="entry name" value="His_Phos_1"/>
    <property type="match status" value="1"/>
</dbReference>
<keyword evidence="4" id="KW-0285">Flavoprotein</keyword>
<organism evidence="7 8">
    <name type="scientific">Perkinsus olseni</name>
    <name type="common">Perkinsus atlanticus</name>
    <dbReference type="NCBI Taxonomy" id="32597"/>
    <lineage>
        <taxon>Eukaryota</taxon>
        <taxon>Sar</taxon>
        <taxon>Alveolata</taxon>
        <taxon>Perkinsozoa</taxon>
        <taxon>Perkinsea</taxon>
        <taxon>Perkinsida</taxon>
        <taxon>Perkinsidae</taxon>
        <taxon>Perkinsus</taxon>
    </lineage>
</organism>
<evidence type="ECO:0000313" key="8">
    <source>
        <dbReference type="Proteomes" id="UP000541610"/>
    </source>
</evidence>
<dbReference type="SUPFAM" id="SSF53254">
    <property type="entry name" value="Phosphoglycerate mutase-like"/>
    <property type="match status" value="1"/>
</dbReference>
<dbReference type="CDD" id="cd07067">
    <property type="entry name" value="HP_PGM_like"/>
    <property type="match status" value="1"/>
</dbReference>
<name>A0A7J6PEL7_PEROL</name>
<dbReference type="Pfam" id="PF14926">
    <property type="entry name" value="CFAP300"/>
    <property type="match status" value="1"/>
</dbReference>
<dbReference type="PRINTS" id="PR00757">
    <property type="entry name" value="AMINEOXDASEF"/>
</dbReference>
<dbReference type="Gene3D" id="3.50.50.60">
    <property type="entry name" value="FAD/NAD(P)-binding domain"/>
    <property type="match status" value="1"/>
</dbReference>
<dbReference type="PANTHER" id="PTHR10742">
    <property type="entry name" value="FLAVIN MONOAMINE OXIDASE"/>
    <property type="match status" value="1"/>
</dbReference>
<evidence type="ECO:0000259" key="6">
    <source>
        <dbReference type="Pfam" id="PF01593"/>
    </source>
</evidence>
<evidence type="ECO:0000256" key="5">
    <source>
        <dbReference type="SAM" id="Coils"/>
    </source>
</evidence>
<feature type="binding site" evidence="3">
    <location>
        <position position="229"/>
    </location>
    <ligand>
        <name>FAD</name>
        <dbReference type="ChEBI" id="CHEBI:57692"/>
    </ligand>
</feature>
<dbReference type="InterPro" id="IPR029416">
    <property type="entry name" value="CFAP300"/>
</dbReference>
<evidence type="ECO:0000313" key="7">
    <source>
        <dbReference type="EMBL" id="KAF4694367.1"/>
    </source>
</evidence>
<accession>A0A7J6PEL7</accession>
<dbReference type="Gene3D" id="3.90.660.10">
    <property type="match status" value="1"/>
</dbReference>
<dbReference type="SMART" id="SM00855">
    <property type="entry name" value="PGAM"/>
    <property type="match status" value="1"/>
</dbReference>
<dbReference type="InterPro" id="IPR036188">
    <property type="entry name" value="FAD/NAD-bd_sf"/>
</dbReference>
<evidence type="ECO:0000256" key="3">
    <source>
        <dbReference type="PIRSR" id="PIRSR601613-1"/>
    </source>
</evidence>
<dbReference type="Proteomes" id="UP000541610">
    <property type="component" value="Unassembled WGS sequence"/>
</dbReference>
<dbReference type="InterPro" id="IPR002937">
    <property type="entry name" value="Amino_oxidase"/>
</dbReference>
<keyword evidence="2 4" id="KW-0560">Oxidoreductase</keyword>
<keyword evidence="5" id="KW-0175">Coiled coil</keyword>